<dbReference type="Proteomes" id="UP000814140">
    <property type="component" value="Unassembled WGS sequence"/>
</dbReference>
<accession>A0ACB8TL64</accession>
<dbReference type="EMBL" id="MU277187">
    <property type="protein sequence ID" value="KAI0069140.1"/>
    <property type="molecule type" value="Genomic_DNA"/>
</dbReference>
<reference evidence="1" key="1">
    <citation type="submission" date="2021-03" db="EMBL/GenBank/DDBJ databases">
        <authorList>
            <consortium name="DOE Joint Genome Institute"/>
            <person name="Ahrendt S."/>
            <person name="Looney B.P."/>
            <person name="Miyauchi S."/>
            <person name="Morin E."/>
            <person name="Drula E."/>
            <person name="Courty P.E."/>
            <person name="Chicoki N."/>
            <person name="Fauchery L."/>
            <person name="Kohler A."/>
            <person name="Kuo A."/>
            <person name="Labutti K."/>
            <person name="Pangilinan J."/>
            <person name="Lipzen A."/>
            <person name="Riley R."/>
            <person name="Andreopoulos W."/>
            <person name="He G."/>
            <person name="Johnson J."/>
            <person name="Barry K.W."/>
            <person name="Grigoriev I.V."/>
            <person name="Nagy L."/>
            <person name="Hibbett D."/>
            <person name="Henrissat B."/>
            <person name="Matheny P.B."/>
            <person name="Labbe J."/>
            <person name="Martin F."/>
        </authorList>
    </citation>
    <scope>NUCLEOTIDE SEQUENCE</scope>
    <source>
        <strain evidence="1">HHB10654</strain>
    </source>
</reference>
<evidence type="ECO:0000313" key="1">
    <source>
        <dbReference type="EMBL" id="KAI0069140.1"/>
    </source>
</evidence>
<organism evidence="1 2">
    <name type="scientific">Artomyces pyxidatus</name>
    <dbReference type="NCBI Taxonomy" id="48021"/>
    <lineage>
        <taxon>Eukaryota</taxon>
        <taxon>Fungi</taxon>
        <taxon>Dikarya</taxon>
        <taxon>Basidiomycota</taxon>
        <taxon>Agaricomycotina</taxon>
        <taxon>Agaricomycetes</taxon>
        <taxon>Russulales</taxon>
        <taxon>Auriscalpiaceae</taxon>
        <taxon>Artomyces</taxon>
    </lineage>
</organism>
<comment type="caution">
    <text evidence="1">The sequence shown here is derived from an EMBL/GenBank/DDBJ whole genome shotgun (WGS) entry which is preliminary data.</text>
</comment>
<proteinExistence type="predicted"/>
<reference evidence="1" key="2">
    <citation type="journal article" date="2022" name="New Phytol.">
        <title>Evolutionary transition to the ectomycorrhizal habit in the genomes of a hyperdiverse lineage of mushroom-forming fungi.</title>
        <authorList>
            <person name="Looney B."/>
            <person name="Miyauchi S."/>
            <person name="Morin E."/>
            <person name="Drula E."/>
            <person name="Courty P.E."/>
            <person name="Kohler A."/>
            <person name="Kuo A."/>
            <person name="LaButti K."/>
            <person name="Pangilinan J."/>
            <person name="Lipzen A."/>
            <person name="Riley R."/>
            <person name="Andreopoulos W."/>
            <person name="He G."/>
            <person name="Johnson J."/>
            <person name="Nolan M."/>
            <person name="Tritt A."/>
            <person name="Barry K.W."/>
            <person name="Grigoriev I.V."/>
            <person name="Nagy L.G."/>
            <person name="Hibbett D."/>
            <person name="Henrissat B."/>
            <person name="Matheny P.B."/>
            <person name="Labbe J."/>
            <person name="Martin F.M."/>
        </authorList>
    </citation>
    <scope>NUCLEOTIDE SEQUENCE</scope>
    <source>
        <strain evidence="1">HHB10654</strain>
    </source>
</reference>
<protein>
    <submittedName>
        <fullName evidence="1">Uncharacterized protein</fullName>
    </submittedName>
</protein>
<name>A0ACB8TL64_9AGAM</name>
<sequence>MCTWNDGRQSSPASCPKFDVSLFQAAHLQREYFHGRQFERLCSRPTHSSVRDPPICHVFERATCVLHGATVQIGLPFFRPLAGFPTAYWLPSCRRARYSIRGRRLNLSEQASRAMRQGSSVLCAVLRFVGQDVNIWLGGLGIERRVGVAGEARRPKYKFGRRPGMGARRKLLREGQGRRYRRLSL</sequence>
<gene>
    <name evidence="1" type="ORF">BV25DRAFT_99383</name>
</gene>
<evidence type="ECO:0000313" key="2">
    <source>
        <dbReference type="Proteomes" id="UP000814140"/>
    </source>
</evidence>
<keyword evidence="2" id="KW-1185">Reference proteome</keyword>